<accession>B1T6D1</accession>
<organism evidence="1 2">
    <name type="scientific">Burkholderia ambifaria MEX-5</name>
    <dbReference type="NCBI Taxonomy" id="396597"/>
    <lineage>
        <taxon>Bacteria</taxon>
        <taxon>Pseudomonadati</taxon>
        <taxon>Pseudomonadota</taxon>
        <taxon>Betaproteobacteria</taxon>
        <taxon>Burkholderiales</taxon>
        <taxon>Burkholderiaceae</taxon>
        <taxon>Burkholderia</taxon>
        <taxon>Burkholderia cepacia complex</taxon>
    </lineage>
</organism>
<reference evidence="1 2" key="1">
    <citation type="submission" date="2008-03" db="EMBL/GenBank/DDBJ databases">
        <title>Sequencing of the draft genome and assembly of Burkholderia ambifaria MEX-5.</title>
        <authorList>
            <consortium name="US DOE Joint Genome Institute (JGI-PGF)"/>
            <person name="Copeland A."/>
            <person name="Lucas S."/>
            <person name="Lapidus A."/>
            <person name="Glavina del Rio T."/>
            <person name="Dalin E."/>
            <person name="Tice H."/>
            <person name="Bruce D."/>
            <person name="Goodwin L."/>
            <person name="Pitluck S."/>
            <person name="Larimer F."/>
            <person name="Land M.L."/>
            <person name="Hauser L."/>
            <person name="Tiedje J."/>
            <person name="Richardson P."/>
        </authorList>
    </citation>
    <scope>NUCLEOTIDE SEQUENCE [LARGE SCALE GENOMIC DNA]</scope>
    <source>
        <strain evidence="1 2">MEX-5</strain>
    </source>
</reference>
<sequence length="46" mass="5103">MWANDSTKVYHCSTDKYYGKTKHGSYMSEADAKAKGFHSSHGKACS</sequence>
<dbReference type="EMBL" id="ABLK01000102">
    <property type="protein sequence ID" value="EDT40892.1"/>
    <property type="molecule type" value="Genomic_DNA"/>
</dbReference>
<evidence type="ECO:0000313" key="2">
    <source>
        <dbReference type="Proteomes" id="UP000004814"/>
    </source>
</evidence>
<dbReference type="AlphaFoldDB" id="B1T6D1"/>
<gene>
    <name evidence="1" type="ORF">BamMEX5DRAFT_3347</name>
</gene>
<protein>
    <submittedName>
        <fullName evidence="1">Uncharacterized protein</fullName>
    </submittedName>
</protein>
<comment type="caution">
    <text evidence="1">The sequence shown here is derived from an EMBL/GenBank/DDBJ whole genome shotgun (WGS) entry which is preliminary data.</text>
</comment>
<evidence type="ECO:0000313" key="1">
    <source>
        <dbReference type="EMBL" id="EDT40892.1"/>
    </source>
</evidence>
<name>B1T6D1_9BURK</name>
<dbReference type="PATRIC" id="fig|396597.7.peg.4658"/>
<dbReference type="Proteomes" id="UP000004814">
    <property type="component" value="Unassembled WGS sequence"/>
</dbReference>
<proteinExistence type="predicted"/>